<name>A0A0Q2LJ61_MYCGO</name>
<dbReference type="InterPro" id="IPR006311">
    <property type="entry name" value="TAT_signal"/>
</dbReference>
<gene>
    <name evidence="3" type="ORF">AO501_29025</name>
</gene>
<proteinExistence type="predicted"/>
<dbReference type="Proteomes" id="UP000051677">
    <property type="component" value="Unassembled WGS sequence"/>
</dbReference>
<dbReference type="OrthoDB" id="4731956at2"/>
<dbReference type="Pfam" id="PF13827">
    <property type="entry name" value="DUF4189"/>
    <property type="match status" value="1"/>
</dbReference>
<feature type="chain" id="PRO_5006194236" description="DUF4189 domain-containing protein" evidence="1">
    <location>
        <begin position="33"/>
        <end position="134"/>
    </location>
</feature>
<dbReference type="PROSITE" id="PS51318">
    <property type="entry name" value="TAT"/>
    <property type="match status" value="1"/>
</dbReference>
<evidence type="ECO:0000259" key="2">
    <source>
        <dbReference type="Pfam" id="PF13827"/>
    </source>
</evidence>
<dbReference type="InterPro" id="IPR025240">
    <property type="entry name" value="DUF4189"/>
</dbReference>
<evidence type="ECO:0000256" key="1">
    <source>
        <dbReference type="SAM" id="SignalP"/>
    </source>
</evidence>
<reference evidence="3 4" key="1">
    <citation type="submission" date="2015-10" db="EMBL/GenBank/DDBJ databases">
        <title>Mycobacterium gordonae draft genome assembly.</title>
        <authorList>
            <person name="Ustinova V."/>
            <person name="Smirnova T."/>
            <person name="Blagodatskikh K."/>
            <person name="Varlamov D."/>
            <person name="Larionova E."/>
            <person name="Chernousova L."/>
        </authorList>
    </citation>
    <scope>NUCLEOTIDE SEQUENCE [LARGE SCALE GENOMIC DNA]</scope>
    <source>
        <strain evidence="3 4">CTRI 14-8773</strain>
    </source>
</reference>
<keyword evidence="1" id="KW-0732">Signal</keyword>
<evidence type="ECO:0000313" key="3">
    <source>
        <dbReference type="EMBL" id="KQH76273.1"/>
    </source>
</evidence>
<comment type="caution">
    <text evidence="3">The sequence shown here is derived from an EMBL/GenBank/DDBJ whole genome shotgun (WGS) entry which is preliminary data.</text>
</comment>
<feature type="signal peptide" evidence="1">
    <location>
        <begin position="1"/>
        <end position="32"/>
    </location>
</feature>
<feature type="domain" description="DUF4189" evidence="2">
    <location>
        <begin position="49"/>
        <end position="133"/>
    </location>
</feature>
<evidence type="ECO:0000313" key="4">
    <source>
        <dbReference type="Proteomes" id="UP000051677"/>
    </source>
</evidence>
<dbReference type="EMBL" id="LKTM01000354">
    <property type="protein sequence ID" value="KQH76273.1"/>
    <property type="molecule type" value="Genomic_DNA"/>
</dbReference>
<protein>
    <recommendedName>
        <fullName evidence="2">DUF4189 domain-containing protein</fullName>
    </recommendedName>
</protein>
<sequence>MTTTFRRRASLAVAGLATAAALTGVFSPRAVAIGNGPLPELPIPPPIRYGAIAVAPDSAAAKTRNHRTRASAESAALKKCGVTGCTVLSSFTQCGAVAHDGITLQGGTGPTRAAAEDDALTRLGGGRIITWACN</sequence>
<dbReference type="RefSeq" id="WP_055580756.1">
    <property type="nucleotide sequence ID" value="NZ_LKTM01000354.1"/>
</dbReference>
<dbReference type="AlphaFoldDB" id="A0A0Q2LJ61"/>
<accession>A0A0Q2LJ61</accession>
<organism evidence="3 4">
    <name type="scientific">Mycobacterium gordonae</name>
    <dbReference type="NCBI Taxonomy" id="1778"/>
    <lineage>
        <taxon>Bacteria</taxon>
        <taxon>Bacillati</taxon>
        <taxon>Actinomycetota</taxon>
        <taxon>Actinomycetes</taxon>
        <taxon>Mycobacteriales</taxon>
        <taxon>Mycobacteriaceae</taxon>
        <taxon>Mycobacterium</taxon>
    </lineage>
</organism>